<sequence>MSGKSWTSVWDVTRSAALNIAEALGDFCACLDAVVGPRVLAGVARLSVGGGVVGGYRLAARRRVLRGVTAAEDYLITGERGPCRWSG</sequence>
<evidence type="ECO:0000313" key="2">
    <source>
        <dbReference type="Proteomes" id="UP001501204"/>
    </source>
</evidence>
<protein>
    <submittedName>
        <fullName evidence="1">Uncharacterized protein</fullName>
    </submittedName>
</protein>
<organism evidence="1 2">
    <name type="scientific">Kocuria aegyptia</name>
    <dbReference type="NCBI Taxonomy" id="330943"/>
    <lineage>
        <taxon>Bacteria</taxon>
        <taxon>Bacillati</taxon>
        <taxon>Actinomycetota</taxon>
        <taxon>Actinomycetes</taxon>
        <taxon>Micrococcales</taxon>
        <taxon>Micrococcaceae</taxon>
        <taxon>Kocuria</taxon>
    </lineage>
</organism>
<reference evidence="1 2" key="1">
    <citation type="journal article" date="2019" name="Int. J. Syst. Evol. Microbiol.">
        <title>The Global Catalogue of Microorganisms (GCM) 10K type strain sequencing project: providing services to taxonomists for standard genome sequencing and annotation.</title>
        <authorList>
            <consortium name="The Broad Institute Genomics Platform"/>
            <consortium name="The Broad Institute Genome Sequencing Center for Infectious Disease"/>
            <person name="Wu L."/>
            <person name="Ma J."/>
        </authorList>
    </citation>
    <scope>NUCLEOTIDE SEQUENCE [LARGE SCALE GENOMIC DNA]</scope>
    <source>
        <strain evidence="1 2">JCM 14735</strain>
    </source>
</reference>
<evidence type="ECO:0000313" key="1">
    <source>
        <dbReference type="EMBL" id="GAA1761690.1"/>
    </source>
</evidence>
<name>A0ABN2KPC9_9MICC</name>
<dbReference type="EMBL" id="BAAAOA010000023">
    <property type="protein sequence ID" value="GAA1761690.1"/>
    <property type="molecule type" value="Genomic_DNA"/>
</dbReference>
<proteinExistence type="predicted"/>
<keyword evidence="2" id="KW-1185">Reference proteome</keyword>
<accession>A0ABN2KPC9</accession>
<comment type="caution">
    <text evidence="1">The sequence shown here is derived from an EMBL/GenBank/DDBJ whole genome shotgun (WGS) entry which is preliminary data.</text>
</comment>
<gene>
    <name evidence="1" type="ORF">GCM10009767_20830</name>
</gene>
<dbReference type="Proteomes" id="UP001501204">
    <property type="component" value="Unassembled WGS sequence"/>
</dbReference>